<dbReference type="GO" id="GO:0006865">
    <property type="term" value="P:amino acid transport"/>
    <property type="evidence" value="ECO:0007669"/>
    <property type="project" value="UniProtKB-KW"/>
</dbReference>
<organism evidence="8 9">
    <name type="scientific">Eremothecium cymbalariae (strain CBS 270.75 / DBVPG 7215 / KCTC 17166 / NRRL Y-17582)</name>
    <name type="common">Yeast</name>
    <dbReference type="NCBI Taxonomy" id="931890"/>
    <lineage>
        <taxon>Eukaryota</taxon>
        <taxon>Fungi</taxon>
        <taxon>Dikarya</taxon>
        <taxon>Ascomycota</taxon>
        <taxon>Saccharomycotina</taxon>
        <taxon>Saccharomycetes</taxon>
        <taxon>Saccharomycetales</taxon>
        <taxon>Saccharomycetaceae</taxon>
        <taxon>Eremothecium</taxon>
    </lineage>
</organism>
<dbReference type="KEGG" id="erc:Ecym_8107"/>
<dbReference type="GeneID" id="11469871"/>
<evidence type="ECO:0000256" key="1">
    <source>
        <dbReference type="ARBA" id="ARBA00010162"/>
    </source>
</evidence>
<feature type="region of interest" description="Disordered" evidence="6">
    <location>
        <begin position="24"/>
        <end position="47"/>
    </location>
</feature>
<dbReference type="FunCoup" id="G8JX27">
    <property type="interactions" value="54"/>
</dbReference>
<keyword evidence="4" id="KW-0653">Protein transport</keyword>
<comment type="similarity">
    <text evidence="1">Belongs to the LST4 family.</text>
</comment>
<feature type="region of interest" description="Disordered" evidence="6">
    <location>
        <begin position="464"/>
        <end position="488"/>
    </location>
</feature>
<evidence type="ECO:0000313" key="9">
    <source>
        <dbReference type="Proteomes" id="UP000006790"/>
    </source>
</evidence>
<dbReference type="GO" id="GO:0015031">
    <property type="term" value="P:protein transport"/>
    <property type="evidence" value="ECO:0007669"/>
    <property type="project" value="UniProtKB-KW"/>
</dbReference>
<evidence type="ECO:0000256" key="4">
    <source>
        <dbReference type="ARBA" id="ARBA00022927"/>
    </source>
</evidence>
<dbReference type="RefSeq" id="XP_003648218.1">
    <property type="nucleotide sequence ID" value="XM_003648170.1"/>
</dbReference>
<dbReference type="EMBL" id="CP002504">
    <property type="protein sequence ID" value="AET41401.1"/>
    <property type="molecule type" value="Genomic_DNA"/>
</dbReference>
<accession>G8JX27</accession>
<sequence length="708" mass="79614">MQIKEDIGMLGRLLRTSSFADLLGGSQSGKEDGKGAQHPVETTPPPPIHIPDELKLLLYGCKKIDGGWKVNGAMSTFRLVVAQELGQMMSRDNYQVVLDCSCSRNATMGPLSCSNGNVGQIPLSELKEYIFGSPVRISDRCQSDKIKLIKSARLIVVTRIFYNIHIPSTIGPPQRIAISCCIPECFFTVLTECWSQVSKWFDDCQKLLAPLLEADILLPKELKVSSPTHAESIFHKFYRNLIIPLHSLLESPRLFLYPEHSMEFTTAWYKEVFNWLEVKDGHKLKFLPALLAKVKYDSAGELTQNKASRIVIMSGNVIVANKLIFIVSAFLGPRYQGEIQFIDTDSVTPIVEPKVEPTDVKYISTITSKGWGIPRKRSTSSVLSKSSEETPFAHVFLPSSLRSTNSLQCISSSLNSQYGSYGSWFKKSMPLSHSPRASESPENPFLHQRNNSNSSLHQQLLGVTSVSGDNGSTATASTTPTINRWSQGSPSINEYEEYPWLGYGNTLPTTTTKTKMQKVNMPRNVNRVHDKKLLHDRFSSICEQLDELGLSTSPATESHGPVLEVPIIEDLSFPSQELLPCYASYMHNFDPIFQLQACPISSNTERKLLECMKDDLKTSDYSRTLLISLRSREIGEITMSKDRTTKAFIQRTKKIFQNGKQGNISQRLDEAIHFIDNHLTALWKKWEDPVDTDDKIKLLYESFRELIN</sequence>
<dbReference type="AlphaFoldDB" id="G8JX27"/>
<evidence type="ECO:0000256" key="6">
    <source>
        <dbReference type="SAM" id="MobiDB-lite"/>
    </source>
</evidence>
<keyword evidence="9" id="KW-1185">Reference proteome</keyword>
<evidence type="ECO:0000259" key="7">
    <source>
        <dbReference type="PROSITE" id="PS51836"/>
    </source>
</evidence>
<dbReference type="OrthoDB" id="4063558at2759"/>
<proteinExistence type="inferred from homology"/>
<dbReference type="Proteomes" id="UP000006790">
    <property type="component" value="Chromosome 8"/>
</dbReference>
<keyword evidence="5" id="KW-0029">Amino-acid transport</keyword>
<dbReference type="STRING" id="931890.G8JX27"/>
<evidence type="ECO:0000256" key="2">
    <source>
        <dbReference type="ARBA" id="ARBA00013394"/>
    </source>
</evidence>
<dbReference type="GO" id="GO:0005096">
    <property type="term" value="F:GTPase activator activity"/>
    <property type="evidence" value="ECO:0007669"/>
    <property type="project" value="EnsemblFungi"/>
</dbReference>
<dbReference type="eggNOG" id="ENOG502QPJF">
    <property type="taxonomic scope" value="Eukaryota"/>
</dbReference>
<reference evidence="9" key="1">
    <citation type="journal article" date="2012" name="G3 (Bethesda)">
        <title>Pichia sorbitophila, an interspecies yeast hybrid reveals early steps of genome resolution following polyploidization.</title>
        <authorList>
            <person name="Leh Louis V."/>
            <person name="Despons L."/>
            <person name="Friedrich A."/>
            <person name="Martin T."/>
            <person name="Durrens P."/>
            <person name="Casaregola S."/>
            <person name="Neuveglise C."/>
            <person name="Fairhead C."/>
            <person name="Marck C."/>
            <person name="Cruz J.A."/>
            <person name="Straub M.L."/>
            <person name="Kugler V."/>
            <person name="Sacerdot C."/>
            <person name="Uzunov Z."/>
            <person name="Thierry A."/>
            <person name="Weiss S."/>
            <person name="Bleykasten C."/>
            <person name="De Montigny J."/>
            <person name="Jacques N."/>
            <person name="Jung P."/>
            <person name="Lemaire M."/>
            <person name="Mallet S."/>
            <person name="Morel G."/>
            <person name="Richard G.F."/>
            <person name="Sarkar A."/>
            <person name="Savel G."/>
            <person name="Schacherer J."/>
            <person name="Seret M.L."/>
            <person name="Talla E."/>
            <person name="Samson G."/>
            <person name="Jubin C."/>
            <person name="Poulain J."/>
            <person name="Vacherie B."/>
            <person name="Barbe V."/>
            <person name="Pelletier E."/>
            <person name="Sherman D.J."/>
            <person name="Westhof E."/>
            <person name="Weissenbach J."/>
            <person name="Baret P.V."/>
            <person name="Wincker P."/>
            <person name="Gaillardin C."/>
            <person name="Dujon B."/>
            <person name="Souciet J.L."/>
        </authorList>
    </citation>
    <scope>NUCLEOTIDE SEQUENCE [LARGE SCALE GENOMIC DNA]</scope>
    <source>
        <strain evidence="9">CBS 270.75 / DBVPG 7215 / KCTC 17166 / NRRL Y-17582</strain>
    </source>
</reference>
<dbReference type="HOGENOM" id="CLU_010482_0_0_1"/>
<dbReference type="GO" id="GO:1990877">
    <property type="term" value="C:FNIP-folliculin RagC/D GAP"/>
    <property type="evidence" value="ECO:0007669"/>
    <property type="project" value="EnsemblFungi"/>
</dbReference>
<dbReference type="GO" id="GO:1904263">
    <property type="term" value="P:positive regulation of TORC1 signaling"/>
    <property type="evidence" value="ECO:0007669"/>
    <property type="project" value="EnsemblFungi"/>
</dbReference>
<protein>
    <recommendedName>
        <fullName evidence="2">Protein LST4</fullName>
    </recommendedName>
</protein>
<dbReference type="Pfam" id="PF18639">
    <property type="entry name" value="Longin_2"/>
    <property type="match status" value="1"/>
</dbReference>
<evidence type="ECO:0000256" key="3">
    <source>
        <dbReference type="ARBA" id="ARBA00022448"/>
    </source>
</evidence>
<dbReference type="PROSITE" id="PS51836">
    <property type="entry name" value="DENN_FNIP12"/>
    <property type="match status" value="1"/>
</dbReference>
<dbReference type="GO" id="GO:0005774">
    <property type="term" value="C:vacuolar membrane"/>
    <property type="evidence" value="ECO:0007669"/>
    <property type="project" value="EnsemblFungi"/>
</dbReference>
<dbReference type="GO" id="GO:0071230">
    <property type="term" value="P:cellular response to amino acid stimulus"/>
    <property type="evidence" value="ECO:0007669"/>
    <property type="project" value="EnsemblFungi"/>
</dbReference>
<evidence type="ECO:0000313" key="8">
    <source>
        <dbReference type="EMBL" id="AET41401.1"/>
    </source>
</evidence>
<dbReference type="InterPro" id="IPR037545">
    <property type="entry name" value="DENN_FNIP1/2"/>
</dbReference>
<dbReference type="InParanoid" id="G8JX27"/>
<dbReference type="OMA" id="SEYDEYP"/>
<evidence type="ECO:0000256" key="5">
    <source>
        <dbReference type="ARBA" id="ARBA00022970"/>
    </source>
</evidence>
<feature type="domain" description="UDENN FNIP1/2-type" evidence="7">
    <location>
        <begin position="72"/>
        <end position="704"/>
    </location>
</feature>
<keyword evidence="3" id="KW-0813">Transport</keyword>
<dbReference type="InterPro" id="IPR041153">
    <property type="entry name" value="LST4_longin"/>
</dbReference>
<gene>
    <name evidence="8" type="ordered locus">Ecym_8107</name>
</gene>
<name>G8JX27_ERECY</name>